<dbReference type="EMBL" id="KB908926">
    <property type="protein sequence ID" value="EOB14676.1"/>
    <property type="molecule type" value="Genomic_DNA"/>
</dbReference>
<evidence type="ECO:0000313" key="3">
    <source>
        <dbReference type="Proteomes" id="UP000016927"/>
    </source>
</evidence>
<keyword evidence="1" id="KW-0175">Coiled coil</keyword>
<reference evidence="2 3" key="1">
    <citation type="journal article" date="2013" name="BMC Genomics">
        <title>Comparative genomics of parasitic silkworm microsporidia reveal an association between genome expansion and host adaptation.</title>
        <authorList>
            <person name="Pan G."/>
            <person name="Xu J."/>
            <person name="Li T."/>
            <person name="Xia Q."/>
            <person name="Liu S.L."/>
            <person name="Zhang G."/>
            <person name="Li S."/>
            <person name="Li C."/>
            <person name="Liu H."/>
            <person name="Yang L."/>
            <person name="Liu T."/>
            <person name="Zhang X."/>
            <person name="Wu Z."/>
            <person name="Fan W."/>
            <person name="Dang X."/>
            <person name="Xiang H."/>
            <person name="Tao M."/>
            <person name="Li Y."/>
            <person name="Hu J."/>
            <person name="Li Z."/>
            <person name="Lin L."/>
            <person name="Luo J."/>
            <person name="Geng L."/>
            <person name="Wang L."/>
            <person name="Long M."/>
            <person name="Wan Y."/>
            <person name="He N."/>
            <person name="Zhang Z."/>
            <person name="Lu C."/>
            <person name="Keeling P.J."/>
            <person name="Wang J."/>
            <person name="Xiang Z."/>
            <person name="Zhou Z."/>
        </authorList>
    </citation>
    <scope>NUCLEOTIDE SEQUENCE [LARGE SCALE GENOMIC DNA]</scope>
    <source>
        <strain evidence="3">CQ1 / CVCC 102059</strain>
    </source>
</reference>
<evidence type="ECO:0000256" key="1">
    <source>
        <dbReference type="SAM" id="Coils"/>
    </source>
</evidence>
<evidence type="ECO:0000313" key="2">
    <source>
        <dbReference type="EMBL" id="EOB14676.1"/>
    </source>
</evidence>
<name>R0KUX2_NOSB1</name>
<gene>
    <name evidence="2" type="ORF">NBO_18g0003</name>
</gene>
<sequence>MNNNIEEEDFYKFGPRKAKILAFRRPKGFMSYYYDHMLGNKHTFTVNNIDQIKDQIKKKQNDTGLIDVNMEGCKIEVKHKIEKKKNNLQLIESEKRKKTINRN</sequence>
<organism evidence="2 3">
    <name type="scientific">Nosema bombycis (strain CQ1 / CVCC 102059)</name>
    <name type="common">Microsporidian parasite</name>
    <name type="synonym">Pebrine of silkworm</name>
    <dbReference type="NCBI Taxonomy" id="578461"/>
    <lineage>
        <taxon>Eukaryota</taxon>
        <taxon>Fungi</taxon>
        <taxon>Fungi incertae sedis</taxon>
        <taxon>Microsporidia</taxon>
        <taxon>Nosematidae</taxon>
        <taxon>Nosema</taxon>
    </lineage>
</organism>
<dbReference type="HOGENOM" id="CLU_2264483_0_0_1"/>
<proteinExistence type="predicted"/>
<dbReference type="AlphaFoldDB" id="R0KUX2"/>
<dbReference type="Proteomes" id="UP000016927">
    <property type="component" value="Unassembled WGS sequence"/>
</dbReference>
<feature type="coiled-coil region" evidence="1">
    <location>
        <begin position="74"/>
        <end position="101"/>
    </location>
</feature>
<accession>R0KUX2</accession>
<protein>
    <submittedName>
        <fullName evidence="2">Uncharacterized protein</fullName>
    </submittedName>
</protein>
<dbReference type="VEuPathDB" id="MicrosporidiaDB:NBO_18g0003"/>
<keyword evidence="3" id="KW-1185">Reference proteome</keyword>